<keyword evidence="5" id="KW-1185">Reference proteome</keyword>
<name>A0AAV2IT95_KNICA</name>
<dbReference type="PANTHER" id="PTHR15437:SF1">
    <property type="entry name" value="TRANSCRIPTION TERMINATION FACTOR 2, MITOCHONDRIAL"/>
    <property type="match status" value="1"/>
</dbReference>
<organism evidence="4 5">
    <name type="scientific">Knipowitschia caucasica</name>
    <name type="common">Caucasian dwarf goby</name>
    <name type="synonym">Pomatoschistus caucasicus</name>
    <dbReference type="NCBI Taxonomy" id="637954"/>
    <lineage>
        <taxon>Eukaryota</taxon>
        <taxon>Metazoa</taxon>
        <taxon>Chordata</taxon>
        <taxon>Craniata</taxon>
        <taxon>Vertebrata</taxon>
        <taxon>Euteleostomi</taxon>
        <taxon>Actinopterygii</taxon>
        <taxon>Neopterygii</taxon>
        <taxon>Teleostei</taxon>
        <taxon>Neoteleostei</taxon>
        <taxon>Acanthomorphata</taxon>
        <taxon>Gobiaria</taxon>
        <taxon>Gobiiformes</taxon>
        <taxon>Gobioidei</taxon>
        <taxon>Gobiidae</taxon>
        <taxon>Gobiinae</taxon>
        <taxon>Knipowitschia</taxon>
    </lineage>
</organism>
<proteinExistence type="inferred from homology"/>
<dbReference type="Proteomes" id="UP001497482">
    <property type="component" value="Chromosome 1"/>
</dbReference>
<dbReference type="SMART" id="SM00733">
    <property type="entry name" value="Mterf"/>
    <property type="match status" value="4"/>
</dbReference>
<comment type="similarity">
    <text evidence="1">Belongs to the mTERF family.</text>
</comment>
<evidence type="ECO:0000313" key="4">
    <source>
        <dbReference type="EMBL" id="CAL1568441.1"/>
    </source>
</evidence>
<dbReference type="Gene3D" id="1.25.70.10">
    <property type="entry name" value="Transcription termination factor 3, mitochondrial"/>
    <property type="match status" value="1"/>
</dbReference>
<sequence length="420" mass="47499">MDLYKKCTSRPGLSKPRPSLSDLRRAKGGCVQRSAGRWDSSADTLPLATMLRVMASSFGSNCALLSCQRIKLPFNHVAPFSKVTSTNNRLENQDTIEALYKLSLDIGKVRKYKSWVLSETSAYVSETAEILEDMGAHASVIASIMQNHPEAILSRPEDIIARKNLWMSVCASEDQLIRIIEKFPAAFFMRFHYENQHANITYLQRLGLCNEIIGKVIACAPQSLSQSVQRNKEVIHTLRETYLELGGNERDLRVWLQTLLGQNPLVLLWPAAVWRDGLCFLTDQGFTNDEMLSVGLRAPMAEMQLQNMHQVMSFFKQVLDCSKEELKQIVICCPAILSLSLATMVERFYGMMDIGLGTEQIKETPAVLQMSTQMVRYRMQKLASCGYDVHSNSLEIIVRSKRDFDMTCALLQQKQQKTLP</sequence>
<dbReference type="GO" id="GO:0005759">
    <property type="term" value="C:mitochondrial matrix"/>
    <property type="evidence" value="ECO:0007669"/>
    <property type="project" value="TreeGrafter"/>
</dbReference>
<dbReference type="PANTHER" id="PTHR15437">
    <property type="entry name" value="TRANSCRIPTION TERMINATION FACTOR, MITOCHONDRIAL"/>
    <property type="match status" value="1"/>
</dbReference>
<accession>A0AAV2IT95</accession>
<dbReference type="InterPro" id="IPR003690">
    <property type="entry name" value="MTERF"/>
</dbReference>
<keyword evidence="2" id="KW-0809">Transit peptide</keyword>
<gene>
    <name evidence="4" type="ORF">KC01_LOCUS1060</name>
</gene>
<protein>
    <recommendedName>
        <fullName evidence="6">Transcription termination factor 2, mitochondrial-like</fullName>
    </recommendedName>
</protein>
<dbReference type="InterPro" id="IPR038538">
    <property type="entry name" value="MTERF_sf"/>
</dbReference>
<dbReference type="Pfam" id="PF02536">
    <property type="entry name" value="mTERF"/>
    <property type="match status" value="1"/>
</dbReference>
<evidence type="ECO:0000256" key="1">
    <source>
        <dbReference type="ARBA" id="ARBA00007692"/>
    </source>
</evidence>
<evidence type="ECO:0000256" key="3">
    <source>
        <dbReference type="SAM" id="MobiDB-lite"/>
    </source>
</evidence>
<evidence type="ECO:0000256" key="2">
    <source>
        <dbReference type="ARBA" id="ARBA00022946"/>
    </source>
</evidence>
<dbReference type="AlphaFoldDB" id="A0AAV2IT95"/>
<dbReference type="EMBL" id="OZ035823">
    <property type="protein sequence ID" value="CAL1568441.1"/>
    <property type="molecule type" value="Genomic_DNA"/>
</dbReference>
<dbReference type="GO" id="GO:0003676">
    <property type="term" value="F:nucleic acid binding"/>
    <property type="evidence" value="ECO:0007669"/>
    <property type="project" value="InterPro"/>
</dbReference>
<evidence type="ECO:0000313" key="5">
    <source>
        <dbReference type="Proteomes" id="UP001497482"/>
    </source>
</evidence>
<reference evidence="4 5" key="1">
    <citation type="submission" date="2024-04" db="EMBL/GenBank/DDBJ databases">
        <authorList>
            <person name="Waldvogel A.-M."/>
            <person name="Schoenle A."/>
        </authorList>
    </citation>
    <scope>NUCLEOTIDE SEQUENCE [LARGE SCALE GENOMIC DNA]</scope>
</reference>
<dbReference type="GO" id="GO:0006393">
    <property type="term" value="P:termination of mitochondrial transcription"/>
    <property type="evidence" value="ECO:0007669"/>
    <property type="project" value="TreeGrafter"/>
</dbReference>
<evidence type="ECO:0008006" key="6">
    <source>
        <dbReference type="Google" id="ProtNLM"/>
    </source>
</evidence>
<feature type="region of interest" description="Disordered" evidence="3">
    <location>
        <begin position="1"/>
        <end position="23"/>
    </location>
</feature>